<proteinExistence type="predicted"/>
<organism evidence="2 3">
    <name type="scientific">Astrephomene gubernaculifera</name>
    <dbReference type="NCBI Taxonomy" id="47775"/>
    <lineage>
        <taxon>Eukaryota</taxon>
        <taxon>Viridiplantae</taxon>
        <taxon>Chlorophyta</taxon>
        <taxon>core chlorophytes</taxon>
        <taxon>Chlorophyceae</taxon>
        <taxon>CS clade</taxon>
        <taxon>Chlamydomonadales</taxon>
        <taxon>Astrephomenaceae</taxon>
        <taxon>Astrephomene</taxon>
    </lineage>
</organism>
<dbReference type="EMBL" id="BMAR01000038">
    <property type="protein sequence ID" value="GFR50577.1"/>
    <property type="molecule type" value="Genomic_DNA"/>
</dbReference>
<evidence type="ECO:0000256" key="1">
    <source>
        <dbReference type="SAM" id="MobiDB-lite"/>
    </source>
</evidence>
<name>A0AAD3E159_9CHLO</name>
<comment type="caution">
    <text evidence="2">The sequence shown here is derived from an EMBL/GenBank/DDBJ whole genome shotgun (WGS) entry which is preliminary data.</text>
</comment>
<gene>
    <name evidence="2" type="ORF">Agub_g12851</name>
</gene>
<evidence type="ECO:0000313" key="2">
    <source>
        <dbReference type="EMBL" id="GFR50577.1"/>
    </source>
</evidence>
<feature type="non-terminal residue" evidence="2">
    <location>
        <position position="1"/>
    </location>
</feature>
<accession>A0AAD3E159</accession>
<protein>
    <submittedName>
        <fullName evidence="2">Uncharacterized protein</fullName>
    </submittedName>
</protein>
<dbReference type="AlphaFoldDB" id="A0AAD3E159"/>
<feature type="region of interest" description="Disordered" evidence="1">
    <location>
        <begin position="46"/>
        <end position="87"/>
    </location>
</feature>
<evidence type="ECO:0000313" key="3">
    <source>
        <dbReference type="Proteomes" id="UP001054857"/>
    </source>
</evidence>
<keyword evidence="3" id="KW-1185">Reference proteome</keyword>
<feature type="compositionally biased region" description="Polar residues" evidence="1">
    <location>
        <begin position="57"/>
        <end position="75"/>
    </location>
</feature>
<dbReference type="Proteomes" id="UP001054857">
    <property type="component" value="Unassembled WGS sequence"/>
</dbReference>
<reference evidence="2 3" key="1">
    <citation type="journal article" date="2021" name="Sci. Rep.">
        <title>Genome sequencing of the multicellular alga Astrephomene provides insights into convergent evolution of germ-soma differentiation.</title>
        <authorList>
            <person name="Yamashita S."/>
            <person name="Yamamoto K."/>
            <person name="Matsuzaki R."/>
            <person name="Suzuki S."/>
            <person name="Yamaguchi H."/>
            <person name="Hirooka S."/>
            <person name="Minakuchi Y."/>
            <person name="Miyagishima S."/>
            <person name="Kawachi M."/>
            <person name="Toyoda A."/>
            <person name="Nozaki H."/>
        </authorList>
    </citation>
    <scope>NUCLEOTIDE SEQUENCE [LARGE SCALE GENOMIC DNA]</scope>
    <source>
        <strain evidence="2 3">NIES-4017</strain>
    </source>
</reference>
<sequence length="138" mass="14622">MESLYHTAPAGRLAVGWSPSESHVRARRPASTPFLATTPNFRHVVATSPGSHASAPRLNTSVHSIPSHFQSTSSAAPLPQPSAGNPRAGTCVQVPPPSFLDVGPSSAAFWRLLTATLVPPPHRPRMATLLACLESVYR</sequence>